<keyword evidence="6" id="KW-1185">Reference proteome</keyword>
<evidence type="ECO:0000259" key="4">
    <source>
        <dbReference type="Pfam" id="PF08241"/>
    </source>
</evidence>
<feature type="domain" description="Methyltransferase type 11" evidence="4">
    <location>
        <begin position="49"/>
        <end position="138"/>
    </location>
</feature>
<name>A0A9P6Z6R2_9FUNG</name>
<dbReference type="AlphaFoldDB" id="A0A9P6Z6R2"/>
<gene>
    <name evidence="5" type="ORF">G6F50_004835</name>
</gene>
<comment type="similarity">
    <text evidence="1">Belongs to the methyltransferase superfamily.</text>
</comment>
<dbReference type="CDD" id="cd02440">
    <property type="entry name" value="AdoMet_MTases"/>
    <property type="match status" value="1"/>
</dbReference>
<evidence type="ECO:0000313" key="6">
    <source>
        <dbReference type="Proteomes" id="UP000740926"/>
    </source>
</evidence>
<proteinExistence type="inferred from homology"/>
<evidence type="ECO:0000256" key="1">
    <source>
        <dbReference type="ARBA" id="ARBA00008361"/>
    </source>
</evidence>
<accession>A0A9P6Z6R2</accession>
<evidence type="ECO:0000256" key="2">
    <source>
        <dbReference type="ARBA" id="ARBA00022603"/>
    </source>
</evidence>
<protein>
    <recommendedName>
        <fullName evidence="4">Methyltransferase type 11 domain-containing protein</fullName>
    </recommendedName>
</protein>
<dbReference type="EMBL" id="JAANIU010000605">
    <property type="protein sequence ID" value="KAG1571172.1"/>
    <property type="molecule type" value="Genomic_DNA"/>
</dbReference>
<dbReference type="InterPro" id="IPR051052">
    <property type="entry name" value="Diverse_substrate_MTase"/>
</dbReference>
<sequence>MSRLHPIASQGFQLSKNAYAKARPSYPQASVDFIKSFYTNHPIGSIKVLDIGAGTGIMTRLLDTEGFKVTAVEPVEGMRDQLRASLPNVTTLNGTSWSLPVESSSQDAIVLAQCFHWFDDITSLQEMHRVLKPDGHLFMIWNTEARDRSEWIAKLAKLWEEYELAIPLHHDNHWQKIFNTERAKELYRLPLEHKQWPLDVSVTHNSLWLRIMSKSYVAILDDGKQKKLKKDFENLLTEYGIPQDETPFLFCDNTDLYWCQKK</sequence>
<dbReference type="InterPro" id="IPR029063">
    <property type="entry name" value="SAM-dependent_MTases_sf"/>
</dbReference>
<evidence type="ECO:0000313" key="5">
    <source>
        <dbReference type="EMBL" id="KAG1571172.1"/>
    </source>
</evidence>
<comment type="caution">
    <text evidence="5">The sequence shown here is derived from an EMBL/GenBank/DDBJ whole genome shotgun (WGS) entry which is preliminary data.</text>
</comment>
<dbReference type="GO" id="GO:0008757">
    <property type="term" value="F:S-adenosylmethionine-dependent methyltransferase activity"/>
    <property type="evidence" value="ECO:0007669"/>
    <property type="project" value="InterPro"/>
</dbReference>
<dbReference type="PANTHER" id="PTHR44942:SF4">
    <property type="entry name" value="METHYLTRANSFERASE TYPE 11 DOMAIN-CONTAINING PROTEIN"/>
    <property type="match status" value="1"/>
</dbReference>
<dbReference type="Pfam" id="PF08241">
    <property type="entry name" value="Methyltransf_11"/>
    <property type="match status" value="1"/>
</dbReference>
<reference evidence="5 6" key="1">
    <citation type="journal article" date="2020" name="Microb. Genom.">
        <title>Genetic diversity of clinical and environmental Mucorales isolates obtained from an investigation of mucormycosis cases among solid organ transplant recipients.</title>
        <authorList>
            <person name="Nguyen M.H."/>
            <person name="Kaul D."/>
            <person name="Muto C."/>
            <person name="Cheng S.J."/>
            <person name="Richter R.A."/>
            <person name="Bruno V.M."/>
            <person name="Liu G."/>
            <person name="Beyhan S."/>
            <person name="Sundermann A.J."/>
            <person name="Mounaud S."/>
            <person name="Pasculle A.W."/>
            <person name="Nierman W.C."/>
            <person name="Driscoll E."/>
            <person name="Cumbie R."/>
            <person name="Clancy C.J."/>
            <person name="Dupont C.L."/>
        </authorList>
    </citation>
    <scope>NUCLEOTIDE SEQUENCE [LARGE SCALE GENOMIC DNA]</scope>
    <source>
        <strain evidence="5 6">GL24</strain>
    </source>
</reference>
<dbReference type="SUPFAM" id="SSF53335">
    <property type="entry name" value="S-adenosyl-L-methionine-dependent methyltransferases"/>
    <property type="match status" value="1"/>
</dbReference>
<dbReference type="Proteomes" id="UP000740926">
    <property type="component" value="Unassembled WGS sequence"/>
</dbReference>
<dbReference type="InterPro" id="IPR013216">
    <property type="entry name" value="Methyltransf_11"/>
</dbReference>
<dbReference type="Gene3D" id="3.40.50.150">
    <property type="entry name" value="Vaccinia Virus protein VP39"/>
    <property type="match status" value="1"/>
</dbReference>
<evidence type="ECO:0000256" key="3">
    <source>
        <dbReference type="ARBA" id="ARBA00022679"/>
    </source>
</evidence>
<dbReference type="PANTHER" id="PTHR44942">
    <property type="entry name" value="METHYLTRANSF_11 DOMAIN-CONTAINING PROTEIN"/>
    <property type="match status" value="1"/>
</dbReference>
<keyword evidence="2" id="KW-0489">Methyltransferase</keyword>
<keyword evidence="3" id="KW-0808">Transferase</keyword>
<dbReference type="GO" id="GO:0032259">
    <property type="term" value="P:methylation"/>
    <property type="evidence" value="ECO:0007669"/>
    <property type="project" value="UniProtKB-KW"/>
</dbReference>
<organism evidence="5 6">
    <name type="scientific">Rhizopus delemar</name>
    <dbReference type="NCBI Taxonomy" id="936053"/>
    <lineage>
        <taxon>Eukaryota</taxon>
        <taxon>Fungi</taxon>
        <taxon>Fungi incertae sedis</taxon>
        <taxon>Mucoromycota</taxon>
        <taxon>Mucoromycotina</taxon>
        <taxon>Mucoromycetes</taxon>
        <taxon>Mucorales</taxon>
        <taxon>Mucorineae</taxon>
        <taxon>Rhizopodaceae</taxon>
        <taxon>Rhizopus</taxon>
    </lineage>
</organism>